<protein>
    <submittedName>
        <fullName evidence="1">Transcriptional regulator</fullName>
    </submittedName>
</protein>
<dbReference type="Proteomes" id="UP000283829">
    <property type="component" value="Unassembled WGS sequence"/>
</dbReference>
<gene>
    <name evidence="1" type="ORF">COI09_10280</name>
</gene>
<evidence type="ECO:0000313" key="2">
    <source>
        <dbReference type="Proteomes" id="UP000283829"/>
    </source>
</evidence>
<evidence type="ECO:0000313" key="1">
    <source>
        <dbReference type="EMBL" id="RQJ64788.1"/>
    </source>
</evidence>
<dbReference type="EMBL" id="NWXB01000025">
    <property type="protein sequence ID" value="RQJ64788.1"/>
    <property type="molecule type" value="Genomic_DNA"/>
</dbReference>
<accession>A0A0Y5WUH6</accession>
<comment type="caution">
    <text evidence="1">The sequence shown here is derived from an EMBL/GenBank/DDBJ whole genome shotgun (WGS) entry which is preliminary data.</text>
</comment>
<dbReference type="RefSeq" id="WP_002212679.1">
    <property type="nucleotide sequence ID" value="NZ_CP012392.1"/>
</dbReference>
<sequence>MPILLDISRDGKGRIDTGSGADDFGFPRYAQNLTRDKTAICPHNAHKKIHPEDLNFSKFSESKVYFNEII</sequence>
<dbReference type="AlphaFoldDB" id="A0A0Y5WUH6"/>
<reference evidence="1 2" key="1">
    <citation type="submission" date="2017-09" db="EMBL/GenBank/DDBJ databases">
        <title>Phenotypic and genotypic characterization of Colombian isolates of Neisseria meningitidis recovered from invasive disease.</title>
        <authorList>
            <person name="Duarte C."/>
            <person name="Gabastou J.M."/>
            <person name="Moreno J."/>
        </authorList>
    </citation>
    <scope>NUCLEOTIDE SEQUENCE [LARGE SCALE GENOMIC DNA]</scope>
    <source>
        <strain evidence="1 2">INS-Nm1124</strain>
    </source>
</reference>
<organism evidence="1 2">
    <name type="scientific">Neisseria meningitidis</name>
    <dbReference type="NCBI Taxonomy" id="487"/>
    <lineage>
        <taxon>Bacteria</taxon>
        <taxon>Pseudomonadati</taxon>
        <taxon>Pseudomonadota</taxon>
        <taxon>Betaproteobacteria</taxon>
        <taxon>Neisseriales</taxon>
        <taxon>Neisseriaceae</taxon>
        <taxon>Neisseria</taxon>
    </lineage>
</organism>
<name>A0A0Y5WUH6_NEIME</name>
<proteinExistence type="predicted"/>